<evidence type="ECO:0000259" key="1">
    <source>
        <dbReference type="Pfam" id="PF01408"/>
    </source>
</evidence>
<dbReference type="SUPFAM" id="SSF55347">
    <property type="entry name" value="Glyceraldehyde-3-phosphate dehydrogenase-like, C-terminal domain"/>
    <property type="match status" value="1"/>
</dbReference>
<dbReference type="Pfam" id="PF01408">
    <property type="entry name" value="GFO_IDH_MocA"/>
    <property type="match status" value="1"/>
</dbReference>
<evidence type="ECO:0000259" key="2">
    <source>
        <dbReference type="Pfam" id="PF22725"/>
    </source>
</evidence>
<feature type="domain" description="Gfo/Idh/MocA-like oxidoreductase N-terminal" evidence="1">
    <location>
        <begin position="2"/>
        <end position="133"/>
    </location>
</feature>
<feature type="domain" description="GFO/IDH/MocA-like oxidoreductase" evidence="2">
    <location>
        <begin position="145"/>
        <end position="260"/>
    </location>
</feature>
<accession>A0A9D1I8Z4</accession>
<evidence type="ECO:0000313" key="3">
    <source>
        <dbReference type="EMBL" id="HIU30478.1"/>
    </source>
</evidence>
<evidence type="ECO:0000313" key="4">
    <source>
        <dbReference type="Proteomes" id="UP000824089"/>
    </source>
</evidence>
<comment type="caution">
    <text evidence="3">The sequence shown here is derived from an EMBL/GenBank/DDBJ whole genome shotgun (WGS) entry which is preliminary data.</text>
</comment>
<gene>
    <name evidence="3" type="ORF">IAD50_09325</name>
</gene>
<dbReference type="InterPro" id="IPR055170">
    <property type="entry name" value="GFO_IDH_MocA-like_dom"/>
</dbReference>
<dbReference type="InterPro" id="IPR000683">
    <property type="entry name" value="Gfo/Idh/MocA-like_OxRdtase_N"/>
</dbReference>
<dbReference type="PANTHER" id="PTHR43708">
    <property type="entry name" value="CONSERVED EXPRESSED OXIDOREDUCTASE (EUROFUNG)"/>
    <property type="match status" value="1"/>
</dbReference>
<proteinExistence type="predicted"/>
<dbReference type="Proteomes" id="UP000824089">
    <property type="component" value="Unassembled WGS sequence"/>
</dbReference>
<reference evidence="3" key="2">
    <citation type="journal article" date="2021" name="PeerJ">
        <title>Extensive microbial diversity within the chicken gut microbiome revealed by metagenomics and culture.</title>
        <authorList>
            <person name="Gilroy R."/>
            <person name="Ravi A."/>
            <person name="Getino M."/>
            <person name="Pursley I."/>
            <person name="Horton D.L."/>
            <person name="Alikhan N.F."/>
            <person name="Baker D."/>
            <person name="Gharbi K."/>
            <person name="Hall N."/>
            <person name="Watson M."/>
            <person name="Adriaenssens E.M."/>
            <person name="Foster-Nyarko E."/>
            <person name="Jarju S."/>
            <person name="Secka A."/>
            <person name="Antonio M."/>
            <person name="Oren A."/>
            <person name="Chaudhuri R.R."/>
            <person name="La Ragione R."/>
            <person name="Hildebrand F."/>
            <person name="Pallen M.J."/>
        </authorList>
    </citation>
    <scope>NUCLEOTIDE SEQUENCE</scope>
    <source>
        <strain evidence="3">CHK195-4489</strain>
    </source>
</reference>
<organism evidence="3 4">
    <name type="scientific">Candidatus Egerieisoma faecipullorum</name>
    <dbReference type="NCBI Taxonomy" id="2840963"/>
    <lineage>
        <taxon>Bacteria</taxon>
        <taxon>Bacillati</taxon>
        <taxon>Bacillota</taxon>
        <taxon>Clostridia</taxon>
        <taxon>Eubacteriales</taxon>
        <taxon>Clostridiaceae</taxon>
        <taxon>Clostridiaceae incertae sedis</taxon>
        <taxon>Candidatus Egerieisoma</taxon>
    </lineage>
</organism>
<reference evidence="3" key="1">
    <citation type="submission" date="2020-10" db="EMBL/GenBank/DDBJ databases">
        <authorList>
            <person name="Gilroy R."/>
        </authorList>
    </citation>
    <scope>NUCLEOTIDE SEQUENCE</scope>
    <source>
        <strain evidence="3">CHK195-4489</strain>
    </source>
</reference>
<dbReference type="InterPro" id="IPR036291">
    <property type="entry name" value="NAD(P)-bd_dom_sf"/>
</dbReference>
<dbReference type="Gene3D" id="3.40.50.720">
    <property type="entry name" value="NAD(P)-binding Rossmann-like Domain"/>
    <property type="match status" value="1"/>
</dbReference>
<dbReference type="EMBL" id="DVMM01000207">
    <property type="protein sequence ID" value="HIU30478.1"/>
    <property type="molecule type" value="Genomic_DNA"/>
</dbReference>
<sequence>MLNVAIVGFGGIAQAAHMPAYKHLQEKGKVRLLAVCDIDPNRFIQKMEINIGGGEENAAAEVRRYTNLETMLANETPELVDICLPTPFHASVASDLLRRGYHVLSEKPMARTYADCLEMIRAARESDRRLMIGQCLRFFPDYSFLKNAVDSGSFGKPLAAAFRRQSAPPKWAWENWYMNPELSGGCLMDMHIHDLDMIRYLFGEPQAVSCRSQDIDSRFDVVYSQLDYPGLPVTAIGDWSQTGTNFAADFRVAFETATLIGENGGVMVYPRSGEPYRAELNGPDGYTGEIEFFVDSIASKEKNIKNPPESAATTIRLIETLRESALAGGERIPFKPEKI</sequence>
<dbReference type="Gene3D" id="3.30.360.10">
    <property type="entry name" value="Dihydrodipicolinate Reductase, domain 2"/>
    <property type="match status" value="1"/>
</dbReference>
<dbReference type="SUPFAM" id="SSF51735">
    <property type="entry name" value="NAD(P)-binding Rossmann-fold domains"/>
    <property type="match status" value="1"/>
</dbReference>
<dbReference type="AlphaFoldDB" id="A0A9D1I8Z4"/>
<dbReference type="GO" id="GO:0000166">
    <property type="term" value="F:nucleotide binding"/>
    <property type="evidence" value="ECO:0007669"/>
    <property type="project" value="InterPro"/>
</dbReference>
<protein>
    <submittedName>
        <fullName evidence="3">Gfo/Idh/MocA family oxidoreductase</fullName>
    </submittedName>
</protein>
<dbReference type="PANTHER" id="PTHR43708:SF8">
    <property type="entry name" value="OXIDOREDUCTASE"/>
    <property type="match status" value="1"/>
</dbReference>
<dbReference type="Pfam" id="PF22725">
    <property type="entry name" value="GFO_IDH_MocA_C3"/>
    <property type="match status" value="1"/>
</dbReference>
<dbReference type="InterPro" id="IPR051317">
    <property type="entry name" value="Gfo/Idh/MocA_oxidoreduct"/>
</dbReference>
<name>A0A9D1I8Z4_9CLOT</name>